<evidence type="ECO:0000259" key="4">
    <source>
        <dbReference type="Pfam" id="PF00298"/>
    </source>
</evidence>
<dbReference type="PANTHER" id="PTHR11661:SF2">
    <property type="entry name" value="LARGE RIBOSOMAL SUBUNIT PROTEIN UL11"/>
    <property type="match status" value="1"/>
</dbReference>
<reference evidence="5 6" key="1">
    <citation type="submission" date="2024-11" db="EMBL/GenBank/DDBJ databases">
        <title>A near-complete genome assembly of Cinchona calisaya.</title>
        <authorList>
            <person name="Lian D.C."/>
            <person name="Zhao X.W."/>
            <person name="Wei L."/>
        </authorList>
    </citation>
    <scope>NUCLEOTIDE SEQUENCE [LARGE SCALE GENOMIC DNA]</scope>
    <source>
        <tissue evidence="5">Nenye</tissue>
    </source>
</reference>
<keyword evidence="6" id="KW-1185">Reference proteome</keyword>
<organism evidence="5 6">
    <name type="scientific">Cinchona calisaya</name>
    <dbReference type="NCBI Taxonomy" id="153742"/>
    <lineage>
        <taxon>Eukaryota</taxon>
        <taxon>Viridiplantae</taxon>
        <taxon>Streptophyta</taxon>
        <taxon>Embryophyta</taxon>
        <taxon>Tracheophyta</taxon>
        <taxon>Spermatophyta</taxon>
        <taxon>Magnoliopsida</taxon>
        <taxon>eudicotyledons</taxon>
        <taxon>Gunneridae</taxon>
        <taxon>Pentapetalae</taxon>
        <taxon>asterids</taxon>
        <taxon>lamiids</taxon>
        <taxon>Gentianales</taxon>
        <taxon>Rubiaceae</taxon>
        <taxon>Cinchonoideae</taxon>
        <taxon>Cinchoneae</taxon>
        <taxon>Cinchona</taxon>
    </lineage>
</organism>
<evidence type="ECO:0000256" key="3">
    <source>
        <dbReference type="ARBA" id="ARBA00023274"/>
    </source>
</evidence>
<comment type="caution">
    <text evidence="5">The sequence shown here is derived from an EMBL/GenBank/DDBJ whole genome shotgun (WGS) entry which is preliminary data.</text>
</comment>
<comment type="similarity">
    <text evidence="1">Belongs to the universal ribosomal protein uL11 family.</text>
</comment>
<accession>A0ABD2YBK8</accession>
<dbReference type="GO" id="GO:1990904">
    <property type="term" value="C:ribonucleoprotein complex"/>
    <property type="evidence" value="ECO:0007669"/>
    <property type="project" value="UniProtKB-KW"/>
</dbReference>
<protein>
    <recommendedName>
        <fullName evidence="4">Large ribosomal subunit protein uL11 C-terminal domain-containing protein</fullName>
    </recommendedName>
</protein>
<dbReference type="InterPro" id="IPR036769">
    <property type="entry name" value="Ribosomal_uL11_C_sf"/>
</dbReference>
<proteinExistence type="inferred from homology"/>
<dbReference type="GO" id="GO:0005840">
    <property type="term" value="C:ribosome"/>
    <property type="evidence" value="ECO:0007669"/>
    <property type="project" value="UniProtKB-KW"/>
</dbReference>
<dbReference type="Gene3D" id="1.10.10.250">
    <property type="entry name" value="Ribosomal protein L11, C-terminal domain"/>
    <property type="match status" value="1"/>
</dbReference>
<dbReference type="Pfam" id="PF00298">
    <property type="entry name" value="Ribosomal_L11"/>
    <property type="match status" value="1"/>
</dbReference>
<dbReference type="PANTHER" id="PTHR11661">
    <property type="entry name" value="60S RIBOSOMAL PROTEIN L12"/>
    <property type="match status" value="1"/>
</dbReference>
<evidence type="ECO:0000256" key="2">
    <source>
        <dbReference type="ARBA" id="ARBA00022980"/>
    </source>
</evidence>
<name>A0ABD2YBK8_9GENT</name>
<keyword evidence="3" id="KW-0687">Ribonucleoprotein</keyword>
<dbReference type="SUPFAM" id="SSF46906">
    <property type="entry name" value="Ribosomal protein L11, C-terminal domain"/>
    <property type="match status" value="1"/>
</dbReference>
<dbReference type="Proteomes" id="UP001630127">
    <property type="component" value="Unassembled WGS sequence"/>
</dbReference>
<evidence type="ECO:0000313" key="6">
    <source>
        <dbReference type="Proteomes" id="UP001630127"/>
    </source>
</evidence>
<evidence type="ECO:0000256" key="1">
    <source>
        <dbReference type="ARBA" id="ARBA00010537"/>
    </source>
</evidence>
<dbReference type="AlphaFoldDB" id="A0ABD2YBK8"/>
<evidence type="ECO:0000313" key="5">
    <source>
        <dbReference type="EMBL" id="KAL3503237.1"/>
    </source>
</evidence>
<dbReference type="InterPro" id="IPR000911">
    <property type="entry name" value="Ribosomal_uL11"/>
</dbReference>
<feature type="domain" description="Large ribosomal subunit protein uL11 C-terminal" evidence="4">
    <location>
        <begin position="38"/>
        <end position="82"/>
    </location>
</feature>
<dbReference type="InterPro" id="IPR020783">
    <property type="entry name" value="Ribosomal_uL11_C"/>
</dbReference>
<keyword evidence="2" id="KW-0689">Ribosomal protein</keyword>
<sequence>MYLEAILIFRFSFYAILVEDKCIFTVQNRQAKVSVVRSAAALVIKALKEPERDHKKTKNIKHSGNISLDNVIEIAKVVRPSAPLRRFLANASPLSARSMGKTLRICSSRLLTPMSKSLSMKSSD</sequence>
<dbReference type="EMBL" id="JBJUIK010000015">
    <property type="protein sequence ID" value="KAL3503237.1"/>
    <property type="molecule type" value="Genomic_DNA"/>
</dbReference>
<gene>
    <name evidence="5" type="ORF">ACH5RR_037686</name>
</gene>